<dbReference type="SUPFAM" id="SSF50475">
    <property type="entry name" value="FMN-binding split barrel"/>
    <property type="match status" value="1"/>
</dbReference>
<evidence type="ECO:0000313" key="4">
    <source>
        <dbReference type="Proteomes" id="UP000288711"/>
    </source>
</evidence>
<name>K1DZF4_9MICO</name>
<dbReference type="Pfam" id="PF12900">
    <property type="entry name" value="Pyridox_ox_2"/>
    <property type="match status" value="1"/>
</dbReference>
<evidence type="ECO:0000313" key="3">
    <source>
        <dbReference type="Proteomes" id="UP000004474"/>
    </source>
</evidence>
<dbReference type="Proteomes" id="UP000004474">
    <property type="component" value="Unassembled WGS sequence"/>
</dbReference>
<dbReference type="Proteomes" id="UP000288711">
    <property type="component" value="Unassembled WGS sequence"/>
</dbReference>
<dbReference type="OrthoDB" id="7062584at2"/>
<comment type="caution">
    <text evidence="1">The sequence shown here is derived from an EMBL/GenBank/DDBJ whole genome shotgun (WGS) entry which is preliminary data.</text>
</comment>
<accession>K1DZF4</accession>
<dbReference type="EMBL" id="PIPF01000001">
    <property type="protein sequence ID" value="RWU85497.1"/>
    <property type="molecule type" value="Genomic_DNA"/>
</dbReference>
<dbReference type="Gene3D" id="2.30.110.10">
    <property type="entry name" value="Electron Transport, Fmn-binding Protein, Chain A"/>
    <property type="match status" value="1"/>
</dbReference>
<dbReference type="EMBL" id="ALWX01000074">
    <property type="protein sequence ID" value="EKA60156.1"/>
    <property type="molecule type" value="Genomic_DNA"/>
</dbReference>
<organism evidence="1 3">
    <name type="scientific">Janibacter hoylei PVAS-1</name>
    <dbReference type="NCBI Taxonomy" id="1210046"/>
    <lineage>
        <taxon>Bacteria</taxon>
        <taxon>Bacillati</taxon>
        <taxon>Actinomycetota</taxon>
        <taxon>Actinomycetes</taxon>
        <taxon>Micrococcales</taxon>
        <taxon>Intrasporangiaceae</taxon>
        <taxon>Janibacter</taxon>
    </lineage>
</organism>
<dbReference type="RefSeq" id="WP_007929266.1">
    <property type="nucleotide sequence ID" value="NZ_ALWX01000074.1"/>
</dbReference>
<reference evidence="2" key="3">
    <citation type="submission" date="2017-11" db="EMBL/GenBank/DDBJ databases">
        <authorList>
            <person name="Seuylemezian A."/>
            <person name="Cooper K."/>
            <person name="Vaishampayan P."/>
        </authorList>
    </citation>
    <scope>NUCLEOTIDE SEQUENCE</scope>
    <source>
        <strain evidence="2">PVAS-1</strain>
    </source>
</reference>
<reference evidence="1 3" key="2">
    <citation type="journal article" date="2012" name="J. Bacteriol.">
        <title>Genome Sequence of Janibacter hoylei MTCC8307, Isolated from the Stratospheric Air.</title>
        <authorList>
            <person name="Pawar S.P."/>
            <person name="Dhotre D.P."/>
            <person name="Shetty S.A."/>
            <person name="Chowdhury S.P."/>
            <person name="Chaudhari B.L."/>
            <person name="Shouche Y.S."/>
        </authorList>
    </citation>
    <scope>NUCLEOTIDE SEQUENCE [LARGE SCALE GENOMIC DNA]</scope>
    <source>
        <strain evidence="1 3">PVAS-1</strain>
    </source>
</reference>
<reference evidence="2 4" key="1">
    <citation type="journal article" date="2009" name="Int. J. Syst. Evol. Microbiol.">
        <title>Janibacter hoylei sp. nov., Bacillus isronensis sp. nov. and Bacillus aryabhattai sp. nov., isolated from cryotubes used for collecting air from the upper atmosphere.</title>
        <authorList>
            <person name="Shivaji S."/>
            <person name="Chaturvedi P."/>
            <person name="Begum Z."/>
            <person name="Pindi P.K."/>
            <person name="Manorama R."/>
            <person name="Padmanaban D.A."/>
            <person name="Shouche Y.S."/>
            <person name="Pawar S."/>
            <person name="Vaishampayan P."/>
            <person name="Dutt C.B."/>
            <person name="Datta G.N."/>
            <person name="Manchanda R.K."/>
            <person name="Rao U.R."/>
            <person name="Bhargava P.M."/>
            <person name="Narlikar J.V."/>
        </authorList>
    </citation>
    <scope>NUCLEOTIDE SEQUENCE [LARGE SCALE GENOMIC DNA]</scope>
    <source>
        <strain evidence="2 4">PVAS-1</strain>
    </source>
</reference>
<dbReference type="AlphaFoldDB" id="K1DZF4"/>
<evidence type="ECO:0000313" key="2">
    <source>
        <dbReference type="EMBL" id="RWU85497.1"/>
    </source>
</evidence>
<dbReference type="PATRIC" id="fig|1210046.3.peg.2749"/>
<dbReference type="InterPro" id="IPR024747">
    <property type="entry name" value="Pyridox_Oxase-rel"/>
</dbReference>
<dbReference type="STRING" id="1210046.B277_14314"/>
<sequence length="141" mass="15965">MDERTPVKMSVDECWQALRGHEFGRLAFHLLGDVHLTPINYAVDGETLLLRTAEGNKLLSVVLQGSVALEIDEIGTEEAWSVVVRGTTRLLEGDEEYRAERVPLRPWVGDDKHHVVEIAPIEVSGRRFRLSKPWEHMTPVS</sequence>
<evidence type="ECO:0000313" key="1">
    <source>
        <dbReference type="EMBL" id="EKA60156.1"/>
    </source>
</evidence>
<protein>
    <submittedName>
        <fullName evidence="2">Pyridoxamine 5'-phosphate oxidase family protein</fullName>
    </submittedName>
    <submittedName>
        <fullName evidence="1">Pyridoxamine 5'-phosphate oxidase-related FMN-binding protein</fullName>
    </submittedName>
</protein>
<keyword evidence="4" id="KW-1185">Reference proteome</keyword>
<proteinExistence type="predicted"/>
<dbReference type="eggNOG" id="COG3467">
    <property type="taxonomic scope" value="Bacteria"/>
</dbReference>
<dbReference type="InterPro" id="IPR012349">
    <property type="entry name" value="Split_barrel_FMN-bd"/>
</dbReference>
<gene>
    <name evidence="1" type="ORF">B277_14314</name>
    <name evidence="2" type="ORF">CWN80_00425</name>
</gene>